<proteinExistence type="predicted"/>
<dbReference type="EMBL" id="FXUV01000021">
    <property type="protein sequence ID" value="SMQ12431.1"/>
    <property type="molecule type" value="Genomic_DNA"/>
</dbReference>
<dbReference type="AlphaFoldDB" id="A0A238TAB5"/>
<reference evidence="2 3" key="2">
    <citation type="submission" date="2017-06" db="EMBL/GenBank/DDBJ databases">
        <authorList>
            <person name="Kim H.J."/>
            <person name="Triplett B.A."/>
        </authorList>
    </citation>
    <scope>NUCLEOTIDE SEQUENCE [LARGE SCALE GENOMIC DNA]</scope>
    <source>
        <strain evidence="2">Kingella_eburonensis</strain>
    </source>
</reference>
<evidence type="ECO:0000313" key="3">
    <source>
        <dbReference type="Proteomes" id="UP000215450"/>
    </source>
</evidence>
<reference evidence="1" key="1">
    <citation type="submission" date="2017-05" db="EMBL/GenBank/DDBJ databases">
        <authorList>
            <person name="Song R."/>
            <person name="Chenine A.L."/>
            <person name="Ruprecht R.M."/>
        </authorList>
    </citation>
    <scope>NUCLEOTIDE SEQUENCE</scope>
    <source>
        <strain evidence="1">Kingella_eburonensis</strain>
    </source>
</reference>
<gene>
    <name evidence="2" type="ORF">KEBURONENSIS_00918</name>
    <name evidence="1" type="ORF">KEBURONENSIS_01331</name>
</gene>
<accession>A0A238TAB5</accession>
<dbReference type="Proteomes" id="UP000215450">
    <property type="component" value="Unassembled WGS sequence"/>
</dbReference>
<evidence type="ECO:0000313" key="2">
    <source>
        <dbReference type="EMBL" id="SNB61853.1"/>
    </source>
</evidence>
<protein>
    <submittedName>
        <fullName evidence="2">Uncharacterized protein</fullName>
    </submittedName>
</protein>
<name>A0A238TAB5_9NEIS</name>
<dbReference type="EMBL" id="FXUV02000014">
    <property type="protein sequence ID" value="SNB61853.1"/>
    <property type="molecule type" value="Genomic_DNA"/>
</dbReference>
<evidence type="ECO:0000313" key="1">
    <source>
        <dbReference type="EMBL" id="SMQ12431.1"/>
    </source>
</evidence>
<sequence>MPLFFGNIPNYVPKMQRANWSMLAYSSIIKTPETVMISGVLNIPANAEKVSMVEAGGIEPPSESPLQSVLHT</sequence>
<organism evidence="2 3">
    <name type="scientific">Kingella negevensis</name>
    <dbReference type="NCBI Taxonomy" id="1522312"/>
    <lineage>
        <taxon>Bacteria</taxon>
        <taxon>Pseudomonadati</taxon>
        <taxon>Pseudomonadota</taxon>
        <taxon>Betaproteobacteria</taxon>
        <taxon>Neisseriales</taxon>
        <taxon>Neisseriaceae</taxon>
        <taxon>Kingella</taxon>
    </lineage>
</organism>
<keyword evidence="3" id="KW-1185">Reference proteome</keyword>